<reference evidence="3 4" key="1">
    <citation type="submission" date="2020-04" db="EMBL/GenBank/DDBJ databases">
        <title>Hymenobacter polaris sp. nov., isolated from Arctic soil.</title>
        <authorList>
            <person name="Dahal R.H."/>
        </authorList>
    </citation>
    <scope>NUCLEOTIDE SEQUENCE [LARGE SCALE GENOMIC DNA]</scope>
    <source>
        <strain evidence="3 4">RP-2-7</strain>
    </source>
</reference>
<dbReference type="PROSITE" id="PS51257">
    <property type="entry name" value="PROKAR_LIPOPROTEIN"/>
    <property type="match status" value="1"/>
</dbReference>
<dbReference type="SMART" id="SM00754">
    <property type="entry name" value="CHRD"/>
    <property type="match status" value="1"/>
</dbReference>
<dbReference type="PROSITE" id="PS50933">
    <property type="entry name" value="CHRD"/>
    <property type="match status" value="1"/>
</dbReference>
<keyword evidence="4" id="KW-1185">Reference proteome</keyword>
<dbReference type="InterPro" id="IPR010895">
    <property type="entry name" value="CHRD"/>
</dbReference>
<feature type="domain" description="CHRD" evidence="2">
    <location>
        <begin position="28"/>
        <end position="159"/>
    </location>
</feature>
<evidence type="ECO:0000313" key="3">
    <source>
        <dbReference type="EMBL" id="NML65519.1"/>
    </source>
</evidence>
<protein>
    <submittedName>
        <fullName evidence="3">CHRD domain-containing protein</fullName>
    </submittedName>
</protein>
<evidence type="ECO:0000259" key="2">
    <source>
        <dbReference type="PROSITE" id="PS50933"/>
    </source>
</evidence>
<dbReference type="AlphaFoldDB" id="A0A7Y0FMK7"/>
<gene>
    <name evidence="3" type="ORF">HHL22_09915</name>
</gene>
<proteinExistence type="predicted"/>
<evidence type="ECO:0000256" key="1">
    <source>
        <dbReference type="SAM" id="SignalP"/>
    </source>
</evidence>
<dbReference type="EMBL" id="JABBGH010000001">
    <property type="protein sequence ID" value="NML65519.1"/>
    <property type="molecule type" value="Genomic_DNA"/>
</dbReference>
<dbReference type="Pfam" id="PF07452">
    <property type="entry name" value="CHRD"/>
    <property type="match status" value="1"/>
</dbReference>
<evidence type="ECO:0000313" key="4">
    <source>
        <dbReference type="Proteomes" id="UP000559626"/>
    </source>
</evidence>
<organism evidence="3 4">
    <name type="scientific">Hymenobacter polaris</name>
    <dbReference type="NCBI Taxonomy" id="2682546"/>
    <lineage>
        <taxon>Bacteria</taxon>
        <taxon>Pseudomonadati</taxon>
        <taxon>Bacteroidota</taxon>
        <taxon>Cytophagia</taxon>
        <taxon>Cytophagales</taxon>
        <taxon>Hymenobacteraceae</taxon>
        <taxon>Hymenobacter</taxon>
    </lineage>
</organism>
<accession>A0A7Y0FMK7</accession>
<dbReference type="RefSeq" id="WP_169530816.1">
    <property type="nucleotide sequence ID" value="NZ_JABBGH010000001.1"/>
</dbReference>
<dbReference type="Proteomes" id="UP000559626">
    <property type="component" value="Unassembled WGS sequence"/>
</dbReference>
<sequence length="159" mass="16047">MKIFLFPALALLVAASACKKNDDTPAPATMQVTGNLSAANSVPAVSVASSGIGQLTGTYDSSTHLLTYNVNFSGLTGPATMAHIHYGDTRHAGGVAIALTVPAATSGTISGKIPLVMTTASGSSPAASQPDSLLTGKLYVNIHTDKNPAGEIRANLLAK</sequence>
<keyword evidence="1" id="KW-0732">Signal</keyword>
<feature type="signal peptide" evidence="1">
    <location>
        <begin position="1"/>
        <end position="19"/>
    </location>
</feature>
<feature type="chain" id="PRO_5030677661" evidence="1">
    <location>
        <begin position="20"/>
        <end position="159"/>
    </location>
</feature>
<name>A0A7Y0FMK7_9BACT</name>
<comment type="caution">
    <text evidence="3">The sequence shown here is derived from an EMBL/GenBank/DDBJ whole genome shotgun (WGS) entry which is preliminary data.</text>
</comment>